<dbReference type="Proteomes" id="UP000294830">
    <property type="component" value="Unassembled WGS sequence"/>
</dbReference>
<sequence length="177" mass="20828">MELVKKITKCFVATINSNIYDMQFGVETELKEERWSFTFDDLEPLIKFNCLRCDTQLQINRFSLFEPVLGIDPYEDTPEKFVEFIKFIAKKLELKLTTNGEDICYAEASRLDAQYGSKTYIPNIYYTKCPHCGSQYLMFYKFYGGGQDRCPVTLTIDSIWQVRLDEDFAQKYLTVER</sequence>
<name>A0A4R2E6T8_9BACT</name>
<dbReference type="OrthoDB" id="1008067at2"/>
<evidence type="ECO:0000313" key="2">
    <source>
        <dbReference type="Proteomes" id="UP000294830"/>
    </source>
</evidence>
<protein>
    <submittedName>
        <fullName evidence="1">Uncharacterized protein</fullName>
    </submittedName>
</protein>
<reference evidence="1 2" key="1">
    <citation type="submission" date="2019-03" db="EMBL/GenBank/DDBJ databases">
        <title>Genomic Encyclopedia of Archaeal and Bacterial Type Strains, Phase II (KMG-II): from individual species to whole genera.</title>
        <authorList>
            <person name="Goeker M."/>
        </authorList>
    </citation>
    <scope>NUCLEOTIDE SEQUENCE [LARGE SCALE GENOMIC DNA]</scope>
    <source>
        <strain evidence="1 2">RL-C</strain>
    </source>
</reference>
<comment type="caution">
    <text evidence="1">The sequence shown here is derived from an EMBL/GenBank/DDBJ whole genome shotgun (WGS) entry which is preliminary data.</text>
</comment>
<proteinExistence type="predicted"/>
<dbReference type="EMBL" id="SLWB01000015">
    <property type="protein sequence ID" value="TCN63651.1"/>
    <property type="molecule type" value="Genomic_DNA"/>
</dbReference>
<gene>
    <name evidence="1" type="ORF">CLV25_1151</name>
</gene>
<dbReference type="RefSeq" id="WP_131840090.1">
    <property type="nucleotide sequence ID" value="NZ_SLWB01000015.1"/>
</dbReference>
<dbReference type="AlphaFoldDB" id="A0A4R2E6T8"/>
<organism evidence="1 2">
    <name type="scientific">Acetobacteroides hydrogenigenes</name>
    <dbReference type="NCBI Taxonomy" id="979970"/>
    <lineage>
        <taxon>Bacteria</taxon>
        <taxon>Pseudomonadati</taxon>
        <taxon>Bacteroidota</taxon>
        <taxon>Bacteroidia</taxon>
        <taxon>Bacteroidales</taxon>
        <taxon>Rikenellaceae</taxon>
        <taxon>Acetobacteroides</taxon>
    </lineage>
</organism>
<evidence type="ECO:0000313" key="1">
    <source>
        <dbReference type="EMBL" id="TCN63651.1"/>
    </source>
</evidence>
<accession>A0A4R2E6T8</accession>
<keyword evidence="2" id="KW-1185">Reference proteome</keyword>